<proteinExistence type="predicted"/>
<accession>A0A0C9YBK1</accession>
<sequence>MFRNNLLDIEIDPTPYGTHSFRRGGCQWMSVDLRWNLRTICEWGGWSMEFTNLTIVKYLISSNDAPSRERGDFFNFKAGTTIKCSMCGRTCACA</sequence>
<keyword evidence="2" id="KW-1185">Reference proteome</keyword>
<evidence type="ECO:0000313" key="1">
    <source>
        <dbReference type="EMBL" id="KIK05453.1"/>
    </source>
</evidence>
<dbReference type="OrthoDB" id="3163890at2759"/>
<gene>
    <name evidence="1" type="ORF">K443DRAFT_341786</name>
</gene>
<reference evidence="1 2" key="1">
    <citation type="submission" date="2014-04" db="EMBL/GenBank/DDBJ databases">
        <authorList>
            <consortium name="DOE Joint Genome Institute"/>
            <person name="Kuo A."/>
            <person name="Kohler A."/>
            <person name="Nagy L.G."/>
            <person name="Floudas D."/>
            <person name="Copeland A."/>
            <person name="Barry K.W."/>
            <person name="Cichocki N."/>
            <person name="Veneault-Fourrey C."/>
            <person name="LaButti K."/>
            <person name="Lindquist E.A."/>
            <person name="Lipzen A."/>
            <person name="Lundell T."/>
            <person name="Morin E."/>
            <person name="Murat C."/>
            <person name="Sun H."/>
            <person name="Tunlid A."/>
            <person name="Henrissat B."/>
            <person name="Grigoriev I.V."/>
            <person name="Hibbett D.S."/>
            <person name="Martin F."/>
            <person name="Nordberg H.P."/>
            <person name="Cantor M.N."/>
            <person name="Hua S.X."/>
        </authorList>
    </citation>
    <scope>NUCLEOTIDE SEQUENCE [LARGE SCALE GENOMIC DNA]</scope>
    <source>
        <strain evidence="1 2">LaAM-08-1</strain>
    </source>
</reference>
<dbReference type="GO" id="GO:0015074">
    <property type="term" value="P:DNA integration"/>
    <property type="evidence" value="ECO:0007669"/>
    <property type="project" value="InterPro"/>
</dbReference>
<dbReference type="InterPro" id="IPR013762">
    <property type="entry name" value="Integrase-like_cat_sf"/>
</dbReference>
<dbReference type="STRING" id="1095629.A0A0C9YBK1"/>
<evidence type="ECO:0008006" key="3">
    <source>
        <dbReference type="Google" id="ProtNLM"/>
    </source>
</evidence>
<dbReference type="EMBL" id="KN838559">
    <property type="protein sequence ID" value="KIK05453.1"/>
    <property type="molecule type" value="Genomic_DNA"/>
</dbReference>
<dbReference type="AlphaFoldDB" id="A0A0C9YBK1"/>
<dbReference type="Gene3D" id="1.10.443.10">
    <property type="entry name" value="Intergrase catalytic core"/>
    <property type="match status" value="1"/>
</dbReference>
<organism evidence="1 2">
    <name type="scientific">Laccaria amethystina LaAM-08-1</name>
    <dbReference type="NCBI Taxonomy" id="1095629"/>
    <lineage>
        <taxon>Eukaryota</taxon>
        <taxon>Fungi</taxon>
        <taxon>Dikarya</taxon>
        <taxon>Basidiomycota</taxon>
        <taxon>Agaricomycotina</taxon>
        <taxon>Agaricomycetes</taxon>
        <taxon>Agaricomycetidae</taxon>
        <taxon>Agaricales</taxon>
        <taxon>Agaricineae</taxon>
        <taxon>Hydnangiaceae</taxon>
        <taxon>Laccaria</taxon>
    </lineage>
</organism>
<evidence type="ECO:0000313" key="2">
    <source>
        <dbReference type="Proteomes" id="UP000054477"/>
    </source>
</evidence>
<dbReference type="Proteomes" id="UP000054477">
    <property type="component" value="Unassembled WGS sequence"/>
</dbReference>
<dbReference type="HOGENOM" id="CLU_185461_0_0_1"/>
<protein>
    <recommendedName>
        <fullName evidence="3">DNA breaking-rejoining enzyme</fullName>
    </recommendedName>
</protein>
<reference evidence="2" key="2">
    <citation type="submission" date="2015-01" db="EMBL/GenBank/DDBJ databases">
        <title>Evolutionary Origins and Diversification of the Mycorrhizal Mutualists.</title>
        <authorList>
            <consortium name="DOE Joint Genome Institute"/>
            <consortium name="Mycorrhizal Genomics Consortium"/>
            <person name="Kohler A."/>
            <person name="Kuo A."/>
            <person name="Nagy L.G."/>
            <person name="Floudas D."/>
            <person name="Copeland A."/>
            <person name="Barry K.W."/>
            <person name="Cichocki N."/>
            <person name="Veneault-Fourrey C."/>
            <person name="LaButti K."/>
            <person name="Lindquist E.A."/>
            <person name="Lipzen A."/>
            <person name="Lundell T."/>
            <person name="Morin E."/>
            <person name="Murat C."/>
            <person name="Riley R."/>
            <person name="Ohm R."/>
            <person name="Sun H."/>
            <person name="Tunlid A."/>
            <person name="Henrissat B."/>
            <person name="Grigoriev I.V."/>
            <person name="Hibbett D.S."/>
            <person name="Martin F."/>
        </authorList>
    </citation>
    <scope>NUCLEOTIDE SEQUENCE [LARGE SCALE GENOMIC DNA]</scope>
    <source>
        <strain evidence="2">LaAM-08-1</strain>
    </source>
</reference>
<dbReference type="GO" id="GO:0006310">
    <property type="term" value="P:DNA recombination"/>
    <property type="evidence" value="ECO:0007669"/>
    <property type="project" value="InterPro"/>
</dbReference>
<name>A0A0C9YBK1_9AGAR</name>
<dbReference type="GO" id="GO:0003677">
    <property type="term" value="F:DNA binding"/>
    <property type="evidence" value="ECO:0007669"/>
    <property type="project" value="InterPro"/>
</dbReference>